<dbReference type="GO" id="GO:0016740">
    <property type="term" value="F:transferase activity"/>
    <property type="evidence" value="ECO:0007669"/>
    <property type="project" value="UniProtKB-KW"/>
</dbReference>
<keyword evidence="4" id="KW-1185">Reference proteome</keyword>
<dbReference type="CDD" id="cd02440">
    <property type="entry name" value="AdoMet_MTases"/>
    <property type="match status" value="1"/>
</dbReference>
<dbReference type="AlphaFoldDB" id="A0A369QHF9"/>
<gene>
    <name evidence="3" type="ORF">AHMF7616_00310</name>
</gene>
<dbReference type="InterPro" id="IPR041698">
    <property type="entry name" value="Methyltransf_25"/>
</dbReference>
<evidence type="ECO:0000313" key="3">
    <source>
        <dbReference type="EMBL" id="RDC61728.1"/>
    </source>
</evidence>
<keyword evidence="1" id="KW-0808">Transferase</keyword>
<dbReference type="Pfam" id="PF13649">
    <property type="entry name" value="Methyltransf_25"/>
    <property type="match status" value="1"/>
</dbReference>
<dbReference type="OrthoDB" id="9800454at2"/>
<organism evidence="3 4">
    <name type="scientific">Adhaeribacter pallidiroseus</name>
    <dbReference type="NCBI Taxonomy" id="2072847"/>
    <lineage>
        <taxon>Bacteria</taxon>
        <taxon>Pseudomonadati</taxon>
        <taxon>Bacteroidota</taxon>
        <taxon>Cytophagia</taxon>
        <taxon>Cytophagales</taxon>
        <taxon>Hymenobacteraceae</taxon>
        <taxon>Adhaeribacter</taxon>
    </lineage>
</organism>
<dbReference type="InterPro" id="IPR029063">
    <property type="entry name" value="SAM-dependent_MTases_sf"/>
</dbReference>
<name>A0A369QHF9_9BACT</name>
<evidence type="ECO:0000313" key="4">
    <source>
        <dbReference type="Proteomes" id="UP000253919"/>
    </source>
</evidence>
<reference evidence="3 4" key="1">
    <citation type="submission" date="2018-04" db="EMBL/GenBank/DDBJ databases">
        <title>Adhaeribacter sp. HMF7616 genome sequencing and assembly.</title>
        <authorList>
            <person name="Kang H."/>
            <person name="Kang J."/>
            <person name="Cha I."/>
            <person name="Kim H."/>
            <person name="Joh K."/>
        </authorList>
    </citation>
    <scope>NUCLEOTIDE SEQUENCE [LARGE SCALE GENOMIC DNA]</scope>
    <source>
        <strain evidence="3 4">HMF7616</strain>
    </source>
</reference>
<dbReference type="EMBL" id="QASA01000001">
    <property type="protein sequence ID" value="RDC61728.1"/>
    <property type="molecule type" value="Genomic_DNA"/>
</dbReference>
<feature type="domain" description="Methyltransferase" evidence="2">
    <location>
        <begin position="65"/>
        <end position="157"/>
    </location>
</feature>
<dbReference type="RefSeq" id="WP_115371280.1">
    <property type="nucleotide sequence ID" value="NZ_QASA01000001.1"/>
</dbReference>
<comment type="caution">
    <text evidence="3">The sequence shown here is derived from an EMBL/GenBank/DDBJ whole genome shotgun (WGS) entry which is preliminary data.</text>
</comment>
<dbReference type="SUPFAM" id="SSF53335">
    <property type="entry name" value="S-adenosyl-L-methionine-dependent methyltransferases"/>
    <property type="match status" value="1"/>
</dbReference>
<proteinExistence type="predicted"/>
<dbReference type="PANTHER" id="PTHR43861">
    <property type="entry name" value="TRANS-ACONITATE 2-METHYLTRANSFERASE-RELATED"/>
    <property type="match status" value="1"/>
</dbReference>
<accession>A0A369QHF9</accession>
<dbReference type="Gene3D" id="3.40.50.150">
    <property type="entry name" value="Vaccinia Virus protein VP39"/>
    <property type="match status" value="1"/>
</dbReference>
<evidence type="ECO:0000256" key="1">
    <source>
        <dbReference type="ARBA" id="ARBA00022679"/>
    </source>
</evidence>
<dbReference type="Proteomes" id="UP000253919">
    <property type="component" value="Unassembled WGS sequence"/>
</dbReference>
<evidence type="ECO:0000259" key="2">
    <source>
        <dbReference type="Pfam" id="PF13649"/>
    </source>
</evidence>
<protein>
    <recommendedName>
        <fullName evidence="2">Methyltransferase domain-containing protein</fullName>
    </recommendedName>
</protein>
<sequence>MFKNRSTTPELMDDPNVDGSALRRNLEELEFINKWLGGNEVVTHALDILWKDGLLNPELRTTLQIADLGCGGGDILREVAEWAFEKNINATLTGVDANPVMIKYAQQTCADITNIHFLETDIFSASFQKNHYDIIICSLFCHHFTDAQLQKLLQQLKQQAQLAIIINDIHRHPLAYYSIKWLTYFFSRSYLVKNDAPLSVLRAFRRPELKKLFQAAGFSRYQLRWQWAFRWQAILFQ</sequence>